<dbReference type="Gene3D" id="1.10.1740.10">
    <property type="match status" value="1"/>
</dbReference>
<evidence type="ECO:0000256" key="3">
    <source>
        <dbReference type="ARBA" id="ARBA00023082"/>
    </source>
</evidence>
<dbReference type="InterPro" id="IPR014284">
    <property type="entry name" value="RNA_pol_sigma-70_dom"/>
</dbReference>
<sequence length="196" mass="21823">MTSETTPDVADRAVGAADPPDPVLWSRGDRESFGVLFERHVESVWNHAYRLTGSWEQAHDVTSATFLTAWRTRAEVTLVRDSALPLLYTMAGNVVRTAHRGLARRSRLLRRIPAPPPVDDHAEAVVRRIDSETRLREVVDAVRRLPSAQRDVAELCLLGDLPVAEVALHLGIAEATVRSHLSRARARLRSLSEESQ</sequence>
<evidence type="ECO:0000256" key="1">
    <source>
        <dbReference type="ARBA" id="ARBA00010641"/>
    </source>
</evidence>
<dbReference type="InterPro" id="IPR007627">
    <property type="entry name" value="RNA_pol_sigma70_r2"/>
</dbReference>
<accession>A0A2T0TH14</accession>
<evidence type="ECO:0000313" key="8">
    <source>
        <dbReference type="EMBL" id="PRY44960.1"/>
    </source>
</evidence>
<dbReference type="GO" id="GO:0003677">
    <property type="term" value="F:DNA binding"/>
    <property type="evidence" value="ECO:0007669"/>
    <property type="project" value="InterPro"/>
</dbReference>
<dbReference type="PANTHER" id="PTHR43133:SF25">
    <property type="entry name" value="RNA POLYMERASE SIGMA FACTOR RFAY-RELATED"/>
    <property type="match status" value="1"/>
</dbReference>
<keyword evidence="4" id="KW-0804">Transcription</keyword>
<evidence type="ECO:0000259" key="7">
    <source>
        <dbReference type="Pfam" id="PF08281"/>
    </source>
</evidence>
<dbReference type="Gene3D" id="1.10.10.10">
    <property type="entry name" value="Winged helix-like DNA-binding domain superfamily/Winged helix DNA-binding domain"/>
    <property type="match status" value="1"/>
</dbReference>
<evidence type="ECO:0000256" key="4">
    <source>
        <dbReference type="ARBA" id="ARBA00023163"/>
    </source>
</evidence>
<keyword evidence="2" id="KW-0805">Transcription regulation</keyword>
<evidence type="ECO:0000256" key="5">
    <source>
        <dbReference type="SAM" id="MobiDB-lite"/>
    </source>
</evidence>
<dbReference type="Proteomes" id="UP000239494">
    <property type="component" value="Unassembled WGS sequence"/>
</dbReference>
<dbReference type="InterPro" id="IPR013249">
    <property type="entry name" value="RNA_pol_sigma70_r4_t2"/>
</dbReference>
<protein>
    <submittedName>
        <fullName evidence="8">RNA polymerase sigma-70 factor (ECF subfamily)</fullName>
    </submittedName>
</protein>
<dbReference type="GO" id="GO:0006352">
    <property type="term" value="P:DNA-templated transcription initiation"/>
    <property type="evidence" value="ECO:0007669"/>
    <property type="project" value="InterPro"/>
</dbReference>
<name>A0A2T0TH14_9PSEU</name>
<feature type="domain" description="RNA polymerase sigma factor 70 region 4 type 2" evidence="7">
    <location>
        <begin position="136"/>
        <end position="188"/>
    </location>
</feature>
<dbReference type="InterPro" id="IPR036388">
    <property type="entry name" value="WH-like_DNA-bd_sf"/>
</dbReference>
<dbReference type="RefSeq" id="WP_425445733.1">
    <property type="nucleotide sequence ID" value="NZ_PVTF01000002.1"/>
</dbReference>
<dbReference type="SUPFAM" id="SSF88946">
    <property type="entry name" value="Sigma2 domain of RNA polymerase sigma factors"/>
    <property type="match status" value="1"/>
</dbReference>
<dbReference type="Pfam" id="PF08281">
    <property type="entry name" value="Sigma70_r4_2"/>
    <property type="match status" value="1"/>
</dbReference>
<dbReference type="InterPro" id="IPR013325">
    <property type="entry name" value="RNA_pol_sigma_r2"/>
</dbReference>
<dbReference type="CDD" id="cd06171">
    <property type="entry name" value="Sigma70_r4"/>
    <property type="match status" value="1"/>
</dbReference>
<dbReference type="PANTHER" id="PTHR43133">
    <property type="entry name" value="RNA POLYMERASE ECF-TYPE SIGMA FACTO"/>
    <property type="match status" value="1"/>
</dbReference>
<dbReference type="AlphaFoldDB" id="A0A2T0TH14"/>
<evidence type="ECO:0000259" key="6">
    <source>
        <dbReference type="Pfam" id="PF04542"/>
    </source>
</evidence>
<proteinExistence type="inferred from homology"/>
<organism evidence="8 9">
    <name type="scientific">Umezawaea tangerina</name>
    <dbReference type="NCBI Taxonomy" id="84725"/>
    <lineage>
        <taxon>Bacteria</taxon>
        <taxon>Bacillati</taxon>
        <taxon>Actinomycetota</taxon>
        <taxon>Actinomycetes</taxon>
        <taxon>Pseudonocardiales</taxon>
        <taxon>Pseudonocardiaceae</taxon>
        <taxon>Umezawaea</taxon>
    </lineage>
</organism>
<dbReference type="SUPFAM" id="SSF88659">
    <property type="entry name" value="Sigma3 and sigma4 domains of RNA polymerase sigma factors"/>
    <property type="match status" value="1"/>
</dbReference>
<reference evidence="8 9" key="1">
    <citation type="submission" date="2018-03" db="EMBL/GenBank/DDBJ databases">
        <title>Genomic Encyclopedia of Archaeal and Bacterial Type Strains, Phase II (KMG-II): from individual species to whole genera.</title>
        <authorList>
            <person name="Goeker M."/>
        </authorList>
    </citation>
    <scope>NUCLEOTIDE SEQUENCE [LARGE SCALE GENOMIC DNA]</scope>
    <source>
        <strain evidence="8 9">DSM 44720</strain>
    </source>
</reference>
<dbReference type="InterPro" id="IPR013324">
    <property type="entry name" value="RNA_pol_sigma_r3/r4-like"/>
</dbReference>
<dbReference type="InterPro" id="IPR039425">
    <property type="entry name" value="RNA_pol_sigma-70-like"/>
</dbReference>
<comment type="similarity">
    <text evidence="1">Belongs to the sigma-70 factor family. ECF subfamily.</text>
</comment>
<feature type="region of interest" description="Disordered" evidence="5">
    <location>
        <begin position="1"/>
        <end position="21"/>
    </location>
</feature>
<evidence type="ECO:0000313" key="9">
    <source>
        <dbReference type="Proteomes" id="UP000239494"/>
    </source>
</evidence>
<comment type="caution">
    <text evidence="8">The sequence shown here is derived from an EMBL/GenBank/DDBJ whole genome shotgun (WGS) entry which is preliminary data.</text>
</comment>
<gene>
    <name evidence="8" type="ORF">CLV43_102525</name>
</gene>
<dbReference type="GO" id="GO:0016987">
    <property type="term" value="F:sigma factor activity"/>
    <property type="evidence" value="ECO:0007669"/>
    <property type="project" value="UniProtKB-KW"/>
</dbReference>
<feature type="domain" description="RNA polymerase sigma-70 region 2" evidence="6">
    <location>
        <begin position="36"/>
        <end position="104"/>
    </location>
</feature>
<evidence type="ECO:0000256" key="2">
    <source>
        <dbReference type="ARBA" id="ARBA00023015"/>
    </source>
</evidence>
<keyword evidence="9" id="KW-1185">Reference proteome</keyword>
<keyword evidence="3" id="KW-0731">Sigma factor</keyword>
<dbReference type="EMBL" id="PVTF01000002">
    <property type="protein sequence ID" value="PRY44960.1"/>
    <property type="molecule type" value="Genomic_DNA"/>
</dbReference>
<dbReference type="NCBIfam" id="TIGR02937">
    <property type="entry name" value="sigma70-ECF"/>
    <property type="match status" value="1"/>
</dbReference>
<dbReference type="Pfam" id="PF04542">
    <property type="entry name" value="Sigma70_r2"/>
    <property type="match status" value="1"/>
</dbReference>